<comment type="similarity">
    <text evidence="1">Belongs to the Gfo/Idh/MocA family.</text>
</comment>
<dbReference type="OrthoDB" id="446809at2759"/>
<evidence type="ECO:0000259" key="3">
    <source>
        <dbReference type="Pfam" id="PF01261"/>
    </source>
</evidence>
<reference evidence="6" key="1">
    <citation type="submission" date="2012-08" db="EMBL/GenBank/DDBJ databases">
        <title>Genome analysis of Colletotrichum orbiculare and Colletotrichum fructicola.</title>
        <authorList>
            <person name="Gan P.H.P."/>
            <person name="Ikeda K."/>
            <person name="Irieda H."/>
            <person name="Narusaka M."/>
            <person name="O'Connell R.J."/>
            <person name="Narusaka Y."/>
            <person name="Takano Y."/>
            <person name="Kubo Y."/>
            <person name="Shirasu K."/>
        </authorList>
    </citation>
    <scope>NUCLEOTIDE SEQUENCE</scope>
    <source>
        <strain evidence="6">Nara gc5</strain>
    </source>
</reference>
<dbReference type="STRING" id="1213859.L2GIJ8"/>
<dbReference type="PANTHER" id="PTHR43818">
    <property type="entry name" value="BCDNA.GH03377"/>
    <property type="match status" value="1"/>
</dbReference>
<proteinExistence type="inferred from homology"/>
<gene>
    <name evidence="7" type="primary">ycjS</name>
    <name evidence="6" type="ORF">CGGC5_15232</name>
    <name evidence="7" type="ORF">CGGC5_v009003</name>
</gene>
<dbReference type="Pfam" id="PF01261">
    <property type="entry name" value="AP_endonuc_2"/>
    <property type="match status" value="1"/>
</dbReference>
<dbReference type="Gene3D" id="3.40.50.720">
    <property type="entry name" value="NAD(P)-binding Rossmann-like Domain"/>
    <property type="match status" value="1"/>
</dbReference>
<sequence>MYFATQSWGWPLVAERDGRKFDLESAMTEAKQAGLRGWEHYFATSDDVSTVVELAQKAGLELHSAYIPGAFHEPELAEAATKNFLQVAAALRDVGVRTLICNPDPLDWDKPDSLKTEAQLHTQLAAINKLGAALAAAGSRLLYHSHDPEMQGGAREFHHILVNTDPAYMGLCLDAHWIYRGSSNSQRALHDIISLYANRIEMIHLRQSKDHIWTESIGPGDIDYLALAEHLKRHNVNALMTLELGAEKGTPHELTPVQAHKQAIQYLEPILLPFAIEPDVRTGDRSLPWRIYLIGAGAIARLHANAAKNMKDLGPYQLLAADPSQKARNGFKEAFPTAIMFESADEMLASSPAQDRDIVIVAVPPIWHHSTALAAIQSNRHVLCEKPVTMTNAELDDLLAAIQKTGRHFGDCSVRFLCNDALDRAREIVVSGAIGSPYHVRLVNRIPRIRSGIEFQPDSKWFLDKEIAGGGIGFDWGPYDLGVLFDVLRPVAATIHHAFMACPKTGADPTDQPITVETHIGATLTLKLESGAAVTLDYERASCVHGEHEATLNVDGTAGGLSWEWCPPFQNNAVKLTQYVDVDGIVDKQVEHFRTFSYDDVHGRPLVAFVDLVAGRRSVILPENRLKFNYSILVAMYKSAAEGKPTEVHL</sequence>
<dbReference type="InterPro" id="IPR036237">
    <property type="entry name" value="Xyl_isomerase-like_sf"/>
</dbReference>
<evidence type="ECO:0000313" key="6">
    <source>
        <dbReference type="EMBL" id="ELA38086.1"/>
    </source>
</evidence>
<dbReference type="EMBL" id="ANPB02000005">
    <property type="protein sequence ID" value="KAF4481900.1"/>
    <property type="molecule type" value="Genomic_DNA"/>
</dbReference>
<organism evidence="6">
    <name type="scientific">Colletotrichum fructicola (strain Nara gc5)</name>
    <name type="common">Anthracnose fungus</name>
    <name type="synonym">Colletotrichum gloeosporioides (strain Nara gc5)</name>
    <dbReference type="NCBI Taxonomy" id="1213859"/>
    <lineage>
        <taxon>Eukaryota</taxon>
        <taxon>Fungi</taxon>
        <taxon>Dikarya</taxon>
        <taxon>Ascomycota</taxon>
        <taxon>Pezizomycotina</taxon>
        <taxon>Sordariomycetes</taxon>
        <taxon>Hypocreomycetidae</taxon>
        <taxon>Glomerellales</taxon>
        <taxon>Glomerellaceae</taxon>
        <taxon>Colletotrichum</taxon>
        <taxon>Colletotrichum gloeosporioides species complex</taxon>
    </lineage>
</organism>
<dbReference type="Gene3D" id="3.20.20.150">
    <property type="entry name" value="Divalent-metal-dependent TIM barrel enzymes"/>
    <property type="match status" value="1"/>
</dbReference>
<protein>
    <submittedName>
        <fullName evidence="6">Oxidoreductase domain protein</fullName>
    </submittedName>
    <submittedName>
        <fullName evidence="7">Putative oxidoreductase YcjS</fullName>
    </submittedName>
</protein>
<dbReference type="SUPFAM" id="SSF51658">
    <property type="entry name" value="Xylose isomerase-like"/>
    <property type="match status" value="1"/>
</dbReference>
<dbReference type="AlphaFoldDB" id="L2GIJ8"/>
<dbReference type="GO" id="GO:0000166">
    <property type="term" value="F:nucleotide binding"/>
    <property type="evidence" value="ECO:0007669"/>
    <property type="project" value="InterPro"/>
</dbReference>
<feature type="domain" description="Gfo/Idh/MocA-like oxidoreductase N-terminal" evidence="4">
    <location>
        <begin position="290"/>
        <end position="407"/>
    </location>
</feature>
<feature type="domain" description="Xylose isomerase-like TIM barrel" evidence="3">
    <location>
        <begin position="29"/>
        <end position="268"/>
    </location>
</feature>
<keyword evidence="8" id="KW-1185">Reference proteome</keyword>
<dbReference type="Pfam" id="PF01408">
    <property type="entry name" value="GFO_IDH_MocA"/>
    <property type="match status" value="1"/>
</dbReference>
<evidence type="ECO:0000259" key="4">
    <source>
        <dbReference type="Pfam" id="PF01408"/>
    </source>
</evidence>
<dbReference type="InterPro" id="IPR000683">
    <property type="entry name" value="Gfo/Idh/MocA-like_OxRdtase_N"/>
</dbReference>
<dbReference type="GO" id="GO:0016491">
    <property type="term" value="F:oxidoreductase activity"/>
    <property type="evidence" value="ECO:0007669"/>
    <property type="project" value="UniProtKB-KW"/>
</dbReference>
<dbReference type="InterPro" id="IPR013022">
    <property type="entry name" value="Xyl_isomerase-like_TIM-brl"/>
</dbReference>
<reference evidence="7 8" key="2">
    <citation type="submission" date="2012-08" db="EMBL/GenBank/DDBJ databases">
        <authorList>
            <person name="Gan P.H.P."/>
            <person name="Ikeda K."/>
            <person name="Irieda H."/>
            <person name="Narusaka M."/>
            <person name="O'Connell R.J."/>
            <person name="Narusaka Y."/>
            <person name="Takano Y."/>
            <person name="Kubo Y."/>
            <person name="Shirasu K."/>
        </authorList>
    </citation>
    <scope>NUCLEOTIDE SEQUENCE [LARGE SCALE GENOMIC DNA]</scope>
    <source>
        <strain evidence="7 8">Nara gc5</strain>
    </source>
</reference>
<evidence type="ECO:0000259" key="5">
    <source>
        <dbReference type="Pfam" id="PF22725"/>
    </source>
</evidence>
<dbReference type="EMBL" id="KB020265">
    <property type="protein sequence ID" value="ELA38086.1"/>
    <property type="molecule type" value="Genomic_DNA"/>
</dbReference>
<keyword evidence="2" id="KW-0560">Oxidoreductase</keyword>
<evidence type="ECO:0000313" key="7">
    <source>
        <dbReference type="EMBL" id="KAF4481900.1"/>
    </source>
</evidence>
<dbReference type="InterPro" id="IPR050463">
    <property type="entry name" value="Gfo/Idh/MocA_oxidrdct_glycsds"/>
</dbReference>
<feature type="domain" description="GFO/IDH/MocA-like oxidoreductase" evidence="5">
    <location>
        <begin position="424"/>
        <end position="561"/>
    </location>
</feature>
<name>L2GIJ8_COLFN</name>
<dbReference type="Pfam" id="PF22725">
    <property type="entry name" value="GFO_IDH_MocA_C3"/>
    <property type="match status" value="1"/>
</dbReference>
<dbReference type="InterPro" id="IPR055170">
    <property type="entry name" value="GFO_IDH_MocA-like_dom"/>
</dbReference>
<accession>L2GIJ8</accession>
<dbReference type="InParanoid" id="L2GIJ8"/>
<dbReference type="Proteomes" id="UP000011096">
    <property type="component" value="Unassembled WGS sequence"/>
</dbReference>
<evidence type="ECO:0000256" key="2">
    <source>
        <dbReference type="ARBA" id="ARBA00023002"/>
    </source>
</evidence>
<evidence type="ECO:0000313" key="8">
    <source>
        <dbReference type="Proteomes" id="UP000011096"/>
    </source>
</evidence>
<dbReference type="RefSeq" id="XP_031883588.1">
    <property type="nucleotide sequence ID" value="XM_032037669.1"/>
</dbReference>
<dbReference type="InterPro" id="IPR036291">
    <property type="entry name" value="NAD(P)-bd_dom_sf"/>
</dbReference>
<reference evidence="7 8" key="3">
    <citation type="submission" date="2020-04" db="EMBL/GenBank/DDBJ databases">
        <title>Genome sequencing and assembly of multiple isolates from the Colletotrichum gloeosporioides species complex.</title>
        <authorList>
            <person name="Gan P."/>
            <person name="Shirasu K."/>
        </authorList>
    </citation>
    <scope>NUCLEOTIDE SEQUENCE [LARGE SCALE GENOMIC DNA]</scope>
    <source>
        <strain evidence="7 8">Nara gc5</strain>
    </source>
</reference>
<dbReference type="PANTHER" id="PTHR43818:SF11">
    <property type="entry name" value="BCDNA.GH03377"/>
    <property type="match status" value="1"/>
</dbReference>
<evidence type="ECO:0000256" key="1">
    <source>
        <dbReference type="ARBA" id="ARBA00010928"/>
    </source>
</evidence>
<dbReference type="HOGENOM" id="CLU_421503_0_0_1"/>
<dbReference type="SUPFAM" id="SSF55347">
    <property type="entry name" value="Glyceraldehyde-3-phosphate dehydrogenase-like, C-terminal domain"/>
    <property type="match status" value="1"/>
</dbReference>
<dbReference type="Gene3D" id="3.30.360.10">
    <property type="entry name" value="Dihydrodipicolinate Reductase, domain 2"/>
    <property type="match status" value="1"/>
</dbReference>
<dbReference type="GeneID" id="43621642"/>
<dbReference type="SUPFAM" id="SSF51735">
    <property type="entry name" value="NAD(P)-binding Rossmann-fold domains"/>
    <property type="match status" value="1"/>
</dbReference>